<dbReference type="AlphaFoldDB" id="A0AAD7J4J4"/>
<accession>A0AAD7J4J4</accession>
<evidence type="ECO:0000313" key="1">
    <source>
        <dbReference type="EMBL" id="KAJ7756997.1"/>
    </source>
</evidence>
<name>A0AAD7J4J4_9AGAR</name>
<sequence length="302" mass="33855">MDAIPSPDRASPQYQLDLCLHALAALHGPKVRLEAISPHDIESRQTLKAFFLGDERATGKFIQVAQAIVTLATAGPKENNFSVMLGYSDTEVHLFYAQSGGNPNDQVERYLDGIWSSLRKIQRAAHGVLTPEMASAPHTSMDTALVRELLELAFHFVEQKAFHRAKKRAKIFTALKENQTRDTSDFDQDLVLYLDWIASSTHINQLLNRTAVFYDFTQSADYGVKSGDAIDRIQAQSMALPNAKNFDLRKVIRKLTKINAAVNTLHQLALSPRRGWMVATTTLPSWRSQGSSTQHQVKYGRY</sequence>
<evidence type="ECO:0000313" key="2">
    <source>
        <dbReference type="Proteomes" id="UP001215598"/>
    </source>
</evidence>
<dbReference type="Proteomes" id="UP001215598">
    <property type="component" value="Unassembled WGS sequence"/>
</dbReference>
<gene>
    <name evidence="1" type="ORF">B0H16DRAFT_1885717</name>
</gene>
<comment type="caution">
    <text evidence="1">The sequence shown here is derived from an EMBL/GenBank/DDBJ whole genome shotgun (WGS) entry which is preliminary data.</text>
</comment>
<reference evidence="1" key="1">
    <citation type="submission" date="2023-03" db="EMBL/GenBank/DDBJ databases">
        <title>Massive genome expansion in bonnet fungi (Mycena s.s.) driven by repeated elements and novel gene families across ecological guilds.</title>
        <authorList>
            <consortium name="Lawrence Berkeley National Laboratory"/>
            <person name="Harder C.B."/>
            <person name="Miyauchi S."/>
            <person name="Viragh M."/>
            <person name="Kuo A."/>
            <person name="Thoen E."/>
            <person name="Andreopoulos B."/>
            <person name="Lu D."/>
            <person name="Skrede I."/>
            <person name="Drula E."/>
            <person name="Henrissat B."/>
            <person name="Morin E."/>
            <person name="Kohler A."/>
            <person name="Barry K."/>
            <person name="LaButti K."/>
            <person name="Morin E."/>
            <person name="Salamov A."/>
            <person name="Lipzen A."/>
            <person name="Mereny Z."/>
            <person name="Hegedus B."/>
            <person name="Baldrian P."/>
            <person name="Stursova M."/>
            <person name="Weitz H."/>
            <person name="Taylor A."/>
            <person name="Grigoriev I.V."/>
            <person name="Nagy L.G."/>
            <person name="Martin F."/>
            <person name="Kauserud H."/>
        </authorList>
    </citation>
    <scope>NUCLEOTIDE SEQUENCE</scope>
    <source>
        <strain evidence="1">CBHHK182m</strain>
    </source>
</reference>
<keyword evidence="2" id="KW-1185">Reference proteome</keyword>
<protein>
    <submittedName>
        <fullName evidence="1">Uncharacterized protein</fullName>
    </submittedName>
</protein>
<proteinExistence type="predicted"/>
<organism evidence="1 2">
    <name type="scientific">Mycena metata</name>
    <dbReference type="NCBI Taxonomy" id="1033252"/>
    <lineage>
        <taxon>Eukaryota</taxon>
        <taxon>Fungi</taxon>
        <taxon>Dikarya</taxon>
        <taxon>Basidiomycota</taxon>
        <taxon>Agaricomycotina</taxon>
        <taxon>Agaricomycetes</taxon>
        <taxon>Agaricomycetidae</taxon>
        <taxon>Agaricales</taxon>
        <taxon>Marasmiineae</taxon>
        <taxon>Mycenaceae</taxon>
        <taxon>Mycena</taxon>
    </lineage>
</organism>
<dbReference type="EMBL" id="JARKIB010000045">
    <property type="protein sequence ID" value="KAJ7756997.1"/>
    <property type="molecule type" value="Genomic_DNA"/>
</dbReference>